<reference evidence="2" key="1">
    <citation type="submission" date="2018-02" db="EMBL/GenBank/DDBJ databases">
        <title>Rhizophora mucronata_Transcriptome.</title>
        <authorList>
            <person name="Meera S.P."/>
            <person name="Sreeshan A."/>
            <person name="Augustine A."/>
        </authorList>
    </citation>
    <scope>NUCLEOTIDE SEQUENCE</scope>
    <source>
        <tissue evidence="2">Leaf</tissue>
    </source>
</reference>
<feature type="compositionally biased region" description="Polar residues" evidence="1">
    <location>
        <begin position="15"/>
        <end position="28"/>
    </location>
</feature>
<dbReference type="AlphaFoldDB" id="A0A2P2INK5"/>
<feature type="region of interest" description="Disordered" evidence="1">
    <location>
        <begin position="1"/>
        <end position="28"/>
    </location>
</feature>
<accession>A0A2P2INK5</accession>
<organism evidence="2">
    <name type="scientific">Rhizophora mucronata</name>
    <name type="common">Asiatic mangrove</name>
    <dbReference type="NCBI Taxonomy" id="61149"/>
    <lineage>
        <taxon>Eukaryota</taxon>
        <taxon>Viridiplantae</taxon>
        <taxon>Streptophyta</taxon>
        <taxon>Embryophyta</taxon>
        <taxon>Tracheophyta</taxon>
        <taxon>Spermatophyta</taxon>
        <taxon>Magnoliopsida</taxon>
        <taxon>eudicotyledons</taxon>
        <taxon>Gunneridae</taxon>
        <taxon>Pentapetalae</taxon>
        <taxon>rosids</taxon>
        <taxon>fabids</taxon>
        <taxon>Malpighiales</taxon>
        <taxon>Rhizophoraceae</taxon>
        <taxon>Rhizophora</taxon>
    </lineage>
</organism>
<protein>
    <submittedName>
        <fullName evidence="2">Uncharacterized protein</fullName>
    </submittedName>
</protein>
<name>A0A2P2INK5_RHIMU</name>
<proteinExistence type="predicted"/>
<evidence type="ECO:0000313" key="2">
    <source>
        <dbReference type="EMBL" id="MBW82776.1"/>
    </source>
</evidence>
<dbReference type="EMBL" id="GGEC01002293">
    <property type="protein sequence ID" value="MBW82776.1"/>
    <property type="molecule type" value="Transcribed_RNA"/>
</dbReference>
<sequence>MDPIEPRNHLRKLNRSSSNENQETNNISLQATARQEAIKIIEQTITQC</sequence>
<evidence type="ECO:0000256" key="1">
    <source>
        <dbReference type="SAM" id="MobiDB-lite"/>
    </source>
</evidence>